<feature type="compositionally biased region" description="Gly residues" evidence="1">
    <location>
        <begin position="592"/>
        <end position="628"/>
    </location>
</feature>
<feature type="region of interest" description="Disordered" evidence="1">
    <location>
        <begin position="592"/>
        <end position="629"/>
    </location>
</feature>
<evidence type="ECO:0000313" key="2">
    <source>
        <dbReference type="EMBL" id="GGS43026.1"/>
    </source>
</evidence>
<dbReference type="EMBL" id="BMRB01000003">
    <property type="protein sequence ID" value="GGS43026.1"/>
    <property type="molecule type" value="Genomic_DNA"/>
</dbReference>
<protein>
    <submittedName>
        <fullName evidence="2">Uncharacterized protein</fullName>
    </submittedName>
</protein>
<keyword evidence="3" id="KW-1185">Reference proteome</keyword>
<reference evidence="2" key="1">
    <citation type="journal article" date="2014" name="Int. J. Syst. Evol. Microbiol.">
        <title>Complete genome sequence of Corynebacterium casei LMG S-19264T (=DSM 44701T), isolated from a smear-ripened cheese.</title>
        <authorList>
            <consortium name="US DOE Joint Genome Institute (JGI-PGF)"/>
            <person name="Walter F."/>
            <person name="Albersmeier A."/>
            <person name="Kalinowski J."/>
            <person name="Ruckert C."/>
        </authorList>
    </citation>
    <scope>NUCLEOTIDE SEQUENCE</scope>
    <source>
        <strain evidence="2">JCM 3276</strain>
    </source>
</reference>
<dbReference type="AlphaFoldDB" id="A0A918GMB3"/>
<proteinExistence type="predicted"/>
<comment type="caution">
    <text evidence="2">The sequence shown here is derived from an EMBL/GenBank/DDBJ whole genome shotgun (WGS) entry which is preliminary data.</text>
</comment>
<evidence type="ECO:0000313" key="3">
    <source>
        <dbReference type="Proteomes" id="UP000660680"/>
    </source>
</evidence>
<dbReference type="RefSeq" id="WP_189212278.1">
    <property type="nucleotide sequence ID" value="NZ_BMRB01000003.1"/>
</dbReference>
<evidence type="ECO:0000256" key="1">
    <source>
        <dbReference type="SAM" id="MobiDB-lite"/>
    </source>
</evidence>
<name>A0A918GMB3_9PSEU</name>
<organism evidence="2 3">
    <name type="scientific">Actinokineospora fastidiosa</name>
    <dbReference type="NCBI Taxonomy" id="1816"/>
    <lineage>
        <taxon>Bacteria</taxon>
        <taxon>Bacillati</taxon>
        <taxon>Actinomycetota</taxon>
        <taxon>Actinomycetes</taxon>
        <taxon>Pseudonocardiales</taxon>
        <taxon>Pseudonocardiaceae</taxon>
        <taxon>Actinokineospora</taxon>
    </lineage>
</organism>
<gene>
    <name evidence="2" type="ORF">GCM10010171_42590</name>
</gene>
<dbReference type="Proteomes" id="UP000660680">
    <property type="component" value="Unassembled WGS sequence"/>
</dbReference>
<sequence length="708" mass="71014">MLRAAGLEVSLNPWVTVGHADRGRVSRLGFAPMVSPYGEVATAQASFACPRWRAWLATHYGRFAGLGLRVLWLEDDFRYHNHAPLTWGGGFEPEMLARFADLAGEPVTRAELVAAITGPPHPWRALLARTWFEAQLEAVEAVRAAVAGRAALGLMSSTLGVASVEGREWRRLLAALGPGAVHRPHYAPYTDAVGSELAWSVAMLELQRPLRPAGVEVAPEVENYPFTSWAKSDTQTWSEMVACALSGADGLLLDVVPFTAGSPDRFPAVGAMLSASRPALDFASSTVDSLGVGIPWYDDTALHVHGTGDLDSLTVDPTRAARYLLGYGVPIRAGYAPLTAVFGQLARAIPDADLPRLLAGGLLLDGVAASILTERGADLGVVVHEIADRESALYAVEDGESVNQQPALARLTVGAGGRALTTIRTPDGSYWGDGMVVTTTGHGGRAIVLAATSPEDLPRSDERQARLHAAIAALAPDIPLVTGGPHLIPHAALVNGRLRVAVANGSADPVHARVSVGVGGVPAGAGVGSAVAGSGEPVGSIGGDGSADSMCAPACAAPADGSVGPAGGLIADDSAGSVGGRVARGSGVGGVAGGSPGSVSPWGGGGSAGSVAGGSAGSGGAWGSGGSAGSVADGSAGLVGVWGVGGSAAVSVADGSAGSAATPESDGSAGAEGGGVGAPVRATLLVPLAEPAPAVGPIPHRGWVVWEW</sequence>
<reference evidence="2" key="2">
    <citation type="submission" date="2020-09" db="EMBL/GenBank/DDBJ databases">
        <authorList>
            <person name="Sun Q."/>
            <person name="Ohkuma M."/>
        </authorList>
    </citation>
    <scope>NUCLEOTIDE SEQUENCE</scope>
    <source>
        <strain evidence="2">JCM 3276</strain>
    </source>
</reference>
<accession>A0A918GMB3</accession>